<dbReference type="EMBL" id="OCST01000004">
    <property type="protein sequence ID" value="SOE70474.1"/>
    <property type="molecule type" value="Genomic_DNA"/>
</dbReference>
<keyword evidence="1" id="KW-1133">Transmembrane helix</keyword>
<keyword evidence="4" id="KW-1185">Reference proteome</keyword>
<dbReference type="Pfam" id="PF10708">
    <property type="entry name" value="DUF2510"/>
    <property type="match status" value="1"/>
</dbReference>
<proteinExistence type="predicted"/>
<gene>
    <name evidence="3" type="ORF">SAMN06296378_2238</name>
</gene>
<evidence type="ECO:0000256" key="1">
    <source>
        <dbReference type="SAM" id="Phobius"/>
    </source>
</evidence>
<dbReference type="RefSeq" id="WP_097061294.1">
    <property type="nucleotide sequence ID" value="NZ_BMLC01000003.1"/>
</dbReference>
<sequence length="204" mass="22618">MTIPATPAGWYPDPAEPAASRWWDGSQWTDHRQQPYDPTASAAALAPNNTRVYTPWIWLIVFLPYLTLPLLFTVDTSGMFTGLASTDPNSTSMAQLEMLTSPGYLALVLTGFLTYGLCALFAFLDRKALIERGVPRPFHWAWTFLSSPAYAIGRSVIVRRRTGRGIAPMWAAIAMYAVSLVVSVVWMGLVFSQIFQQLSTFTSS</sequence>
<feature type="transmembrane region" description="Helical" evidence="1">
    <location>
        <begin position="104"/>
        <end position="124"/>
    </location>
</feature>
<evidence type="ECO:0000259" key="2">
    <source>
        <dbReference type="Pfam" id="PF10708"/>
    </source>
</evidence>
<accession>A0A2C8ZWX9</accession>
<keyword evidence="1" id="KW-0812">Transmembrane</keyword>
<feature type="transmembrane region" description="Helical" evidence="1">
    <location>
        <begin position="169"/>
        <end position="195"/>
    </location>
</feature>
<evidence type="ECO:0000313" key="4">
    <source>
        <dbReference type="Proteomes" id="UP000219440"/>
    </source>
</evidence>
<feature type="transmembrane region" description="Helical" evidence="1">
    <location>
        <begin position="56"/>
        <end position="83"/>
    </location>
</feature>
<evidence type="ECO:0000313" key="3">
    <source>
        <dbReference type="EMBL" id="SOE70474.1"/>
    </source>
</evidence>
<dbReference type="Proteomes" id="UP000219440">
    <property type="component" value="Unassembled WGS sequence"/>
</dbReference>
<protein>
    <recommendedName>
        <fullName evidence="2">DUF2510 domain-containing protein</fullName>
    </recommendedName>
</protein>
<dbReference type="AlphaFoldDB" id="A0A2C8ZWX9"/>
<dbReference type="InterPro" id="IPR018929">
    <property type="entry name" value="DUF2510"/>
</dbReference>
<keyword evidence="1" id="KW-0472">Membrane</keyword>
<dbReference type="OrthoDB" id="5244233at2"/>
<reference evidence="3 4" key="1">
    <citation type="submission" date="2017-09" db="EMBL/GenBank/DDBJ databases">
        <authorList>
            <person name="Ehlers B."/>
            <person name="Leendertz F.H."/>
        </authorList>
    </citation>
    <scope>NUCLEOTIDE SEQUENCE [LARGE SCALE GENOMIC DNA]</scope>
    <source>
        <strain evidence="3 4">CGMCC 1.05381</strain>
    </source>
</reference>
<feature type="domain" description="DUF2510" evidence="2">
    <location>
        <begin position="8"/>
        <end position="39"/>
    </location>
</feature>
<name>A0A2C8ZWX9_9MICO</name>
<organism evidence="3 4">
    <name type="scientific">Salinibacterium xinjiangense</name>
    <dbReference type="NCBI Taxonomy" id="386302"/>
    <lineage>
        <taxon>Bacteria</taxon>
        <taxon>Bacillati</taxon>
        <taxon>Actinomycetota</taxon>
        <taxon>Actinomycetes</taxon>
        <taxon>Micrococcales</taxon>
        <taxon>Microbacteriaceae</taxon>
        <taxon>Salinibacterium</taxon>
    </lineage>
</organism>